<proteinExistence type="predicted"/>
<keyword evidence="2" id="KW-1185">Reference proteome</keyword>
<comment type="caution">
    <text evidence="1">The sequence shown here is derived from an EMBL/GenBank/DDBJ whole genome shotgun (WGS) entry which is preliminary data.</text>
</comment>
<dbReference type="Proteomes" id="UP000724874">
    <property type="component" value="Unassembled WGS sequence"/>
</dbReference>
<organism evidence="1 2">
    <name type="scientific">Gymnopilus junonius</name>
    <name type="common">Spectacular rustgill mushroom</name>
    <name type="synonym">Gymnopilus spectabilis subsp. junonius</name>
    <dbReference type="NCBI Taxonomy" id="109634"/>
    <lineage>
        <taxon>Eukaryota</taxon>
        <taxon>Fungi</taxon>
        <taxon>Dikarya</taxon>
        <taxon>Basidiomycota</taxon>
        <taxon>Agaricomycotina</taxon>
        <taxon>Agaricomycetes</taxon>
        <taxon>Agaricomycetidae</taxon>
        <taxon>Agaricales</taxon>
        <taxon>Agaricineae</taxon>
        <taxon>Hymenogastraceae</taxon>
        <taxon>Gymnopilus</taxon>
    </lineage>
</organism>
<evidence type="ECO:0000313" key="1">
    <source>
        <dbReference type="EMBL" id="KAF8881850.1"/>
    </source>
</evidence>
<reference evidence="1" key="1">
    <citation type="submission" date="2020-11" db="EMBL/GenBank/DDBJ databases">
        <authorList>
            <consortium name="DOE Joint Genome Institute"/>
            <person name="Ahrendt S."/>
            <person name="Riley R."/>
            <person name="Andreopoulos W."/>
            <person name="LaButti K."/>
            <person name="Pangilinan J."/>
            <person name="Ruiz-duenas F.J."/>
            <person name="Barrasa J.M."/>
            <person name="Sanchez-Garcia M."/>
            <person name="Camarero S."/>
            <person name="Miyauchi S."/>
            <person name="Serrano A."/>
            <person name="Linde D."/>
            <person name="Babiker R."/>
            <person name="Drula E."/>
            <person name="Ayuso-Fernandez I."/>
            <person name="Pacheco R."/>
            <person name="Padilla G."/>
            <person name="Ferreira P."/>
            <person name="Barriuso J."/>
            <person name="Kellner H."/>
            <person name="Castanera R."/>
            <person name="Alfaro M."/>
            <person name="Ramirez L."/>
            <person name="Pisabarro A.G."/>
            <person name="Kuo A."/>
            <person name="Tritt A."/>
            <person name="Lipzen A."/>
            <person name="He G."/>
            <person name="Yan M."/>
            <person name="Ng V."/>
            <person name="Cullen D."/>
            <person name="Martin F."/>
            <person name="Rosso M.-N."/>
            <person name="Henrissat B."/>
            <person name="Hibbett D."/>
            <person name="Martinez A.T."/>
            <person name="Grigoriev I.V."/>
        </authorList>
    </citation>
    <scope>NUCLEOTIDE SEQUENCE</scope>
    <source>
        <strain evidence="1">AH 44721</strain>
    </source>
</reference>
<protein>
    <submittedName>
        <fullName evidence="1">Uncharacterized protein</fullName>
    </submittedName>
</protein>
<gene>
    <name evidence="1" type="ORF">CPB84DRAFT_1751092</name>
</gene>
<name>A0A9P5NG84_GYMJU</name>
<evidence type="ECO:0000313" key="2">
    <source>
        <dbReference type="Proteomes" id="UP000724874"/>
    </source>
</evidence>
<dbReference type="AlphaFoldDB" id="A0A9P5NG84"/>
<accession>A0A9P5NG84</accession>
<sequence>MAPVLNGCILATSLCPKEYPIPGKTTVYDTTETIDLGIVPLNESIASFPIGQFAKLQCRYHHSIGNTEVKVGDHLRYTESLNYTVKKELGNLEIKKNLHNLPWSIFIGTLHMPEYAFHIRNFFQIIAKSPAFATINED</sequence>
<dbReference type="EMBL" id="JADNYJ010000128">
    <property type="protein sequence ID" value="KAF8881850.1"/>
    <property type="molecule type" value="Genomic_DNA"/>
</dbReference>
<dbReference type="OrthoDB" id="809632at2759"/>